<dbReference type="WBParaSite" id="jg19598">
    <property type="protein sequence ID" value="jg19598"/>
    <property type="gene ID" value="jg19598"/>
</dbReference>
<protein>
    <submittedName>
        <fullName evidence="2">Uncharacterized protein</fullName>
    </submittedName>
</protein>
<proteinExistence type="predicted"/>
<keyword evidence="1" id="KW-1185">Reference proteome</keyword>
<reference evidence="2" key="1">
    <citation type="submission" date="2022-11" db="UniProtKB">
        <authorList>
            <consortium name="WormBaseParasite"/>
        </authorList>
    </citation>
    <scope>IDENTIFICATION</scope>
</reference>
<dbReference type="Proteomes" id="UP000887574">
    <property type="component" value="Unplaced"/>
</dbReference>
<evidence type="ECO:0000313" key="2">
    <source>
        <dbReference type="WBParaSite" id="jg19598"/>
    </source>
</evidence>
<organism evidence="1 2">
    <name type="scientific">Ditylenchus dipsaci</name>
    <dbReference type="NCBI Taxonomy" id="166011"/>
    <lineage>
        <taxon>Eukaryota</taxon>
        <taxon>Metazoa</taxon>
        <taxon>Ecdysozoa</taxon>
        <taxon>Nematoda</taxon>
        <taxon>Chromadorea</taxon>
        <taxon>Rhabditida</taxon>
        <taxon>Tylenchina</taxon>
        <taxon>Tylenchomorpha</taxon>
        <taxon>Sphaerularioidea</taxon>
        <taxon>Anguinidae</taxon>
        <taxon>Anguininae</taxon>
        <taxon>Ditylenchus</taxon>
    </lineage>
</organism>
<dbReference type="AlphaFoldDB" id="A0A915DHM6"/>
<accession>A0A915DHM6</accession>
<evidence type="ECO:0000313" key="1">
    <source>
        <dbReference type="Proteomes" id="UP000887574"/>
    </source>
</evidence>
<sequence length="122" mass="13553">MSGPIRRVLGPAQARLLNYLAEVNRLVNEKPETMTEEDFLSNAKDLYRSLPAAERLEEDKRYEEFVPGAEHFSATMDKGLEAIDLLSEHIRMAEKEVKAALATSVMSSSTESSSHQLGLVST</sequence>
<name>A0A915DHM6_9BILA</name>